<evidence type="ECO:0000256" key="3">
    <source>
        <dbReference type="ARBA" id="ARBA00023015"/>
    </source>
</evidence>
<dbReference type="SUPFAM" id="SSF52172">
    <property type="entry name" value="CheY-like"/>
    <property type="match status" value="1"/>
</dbReference>
<dbReference type="Gene3D" id="3.40.50.300">
    <property type="entry name" value="P-loop containing nucleotide triphosphate hydrolases"/>
    <property type="match status" value="1"/>
</dbReference>
<comment type="caution">
    <text evidence="9">The sequence shown here is derived from an EMBL/GenBank/DDBJ whole genome shotgun (WGS) entry which is preliminary data.</text>
</comment>
<evidence type="ECO:0000313" key="9">
    <source>
        <dbReference type="EMBL" id="GAA4141770.1"/>
    </source>
</evidence>
<keyword evidence="3" id="KW-0805">Transcription regulation</keyword>
<evidence type="ECO:0000313" key="10">
    <source>
        <dbReference type="Proteomes" id="UP001500101"/>
    </source>
</evidence>
<dbReference type="PANTHER" id="PTHR32071">
    <property type="entry name" value="TRANSCRIPTIONAL REGULATORY PROTEIN"/>
    <property type="match status" value="1"/>
</dbReference>
<evidence type="ECO:0000256" key="6">
    <source>
        <dbReference type="PROSITE-ProRule" id="PRU00169"/>
    </source>
</evidence>
<evidence type="ECO:0000259" key="8">
    <source>
        <dbReference type="PROSITE" id="PS50110"/>
    </source>
</evidence>
<dbReference type="CDD" id="cd00009">
    <property type="entry name" value="AAA"/>
    <property type="match status" value="1"/>
</dbReference>
<dbReference type="PROSITE" id="PS50045">
    <property type="entry name" value="SIGMA54_INTERACT_4"/>
    <property type="match status" value="1"/>
</dbReference>
<sequence length="460" mass="53145">MDIVRTEAYSLIIMKKIQSSILVVDDQDEVLLAAKLILKRSFEHVFTLNDPKKILNFISEHQIEVLLLDMNFRVGYEDGKEGIYRFQEVKEHFPHVKIILMTSYAQIERAVEGIKLGAIDYMMKPWDNEKLLENVKQAVQQFRRAQRNPKEVKSSFYEGVSEKIKETFRIAKRVAITDANVLVLGENGTGKYVLAEYIHQQSERKNGPFVHVDLGSLHENLFESELFGYAKGAFTDAKQDKPGRFEAANGGTIFLDEIGNVPLHLQTKLLQVIQSKKSIRLGEAKLRDLDVRIITATNKNLSKAVEQQEFREDLFYRINTISLEIPALRERPEDLEGMIHYFLTEYAEKYQTQVPSLEPFLLEKLQQYNWPGNIRELQNRIERAVIMTDQEPIGLNALGISDSMLIQFENKDSTLSNLEKTKIEQTLIKFQGNISRTAEELGLTRQALYRKLEKYQIQTK</sequence>
<organism evidence="9 10">
    <name type="scientific">Sphingobacterium kyonggiense</name>
    <dbReference type="NCBI Taxonomy" id="714075"/>
    <lineage>
        <taxon>Bacteria</taxon>
        <taxon>Pseudomonadati</taxon>
        <taxon>Bacteroidota</taxon>
        <taxon>Sphingobacteriia</taxon>
        <taxon>Sphingobacteriales</taxon>
        <taxon>Sphingobacteriaceae</taxon>
        <taxon>Sphingobacterium</taxon>
    </lineage>
</organism>
<accession>A0ABP7YV13</accession>
<dbReference type="PROSITE" id="PS50110">
    <property type="entry name" value="RESPONSE_REGULATORY"/>
    <property type="match status" value="1"/>
</dbReference>
<dbReference type="InterPro" id="IPR025944">
    <property type="entry name" value="Sigma_54_int_dom_CS"/>
</dbReference>
<dbReference type="Pfam" id="PF00158">
    <property type="entry name" value="Sigma54_activat"/>
    <property type="match status" value="1"/>
</dbReference>
<dbReference type="InterPro" id="IPR002197">
    <property type="entry name" value="HTH_Fis"/>
</dbReference>
<keyword evidence="1" id="KW-0547">Nucleotide-binding</keyword>
<dbReference type="InterPro" id="IPR058031">
    <property type="entry name" value="AAA_lid_NorR"/>
</dbReference>
<dbReference type="InterPro" id="IPR027417">
    <property type="entry name" value="P-loop_NTPase"/>
</dbReference>
<dbReference type="PRINTS" id="PR01590">
    <property type="entry name" value="HTHFIS"/>
</dbReference>
<dbReference type="PROSITE" id="PS00676">
    <property type="entry name" value="SIGMA54_INTERACT_2"/>
    <property type="match status" value="1"/>
</dbReference>
<dbReference type="Pfam" id="PF25601">
    <property type="entry name" value="AAA_lid_14"/>
    <property type="match status" value="1"/>
</dbReference>
<evidence type="ECO:0000256" key="4">
    <source>
        <dbReference type="ARBA" id="ARBA00023125"/>
    </source>
</evidence>
<dbReference type="Proteomes" id="UP001500101">
    <property type="component" value="Unassembled WGS sequence"/>
</dbReference>
<dbReference type="SMART" id="SM00382">
    <property type="entry name" value="AAA"/>
    <property type="match status" value="1"/>
</dbReference>
<evidence type="ECO:0000256" key="5">
    <source>
        <dbReference type="ARBA" id="ARBA00023163"/>
    </source>
</evidence>
<dbReference type="InterPro" id="IPR003593">
    <property type="entry name" value="AAA+_ATPase"/>
</dbReference>
<keyword evidence="4" id="KW-0238">DNA-binding</keyword>
<dbReference type="SUPFAM" id="SSF46689">
    <property type="entry name" value="Homeodomain-like"/>
    <property type="match status" value="1"/>
</dbReference>
<gene>
    <name evidence="9" type="ORF">GCM10022216_22090</name>
</gene>
<keyword evidence="5" id="KW-0804">Transcription</keyword>
<dbReference type="Gene3D" id="3.40.50.2300">
    <property type="match status" value="1"/>
</dbReference>
<keyword evidence="6" id="KW-0597">Phosphoprotein</keyword>
<name>A0ABP7YV13_9SPHI</name>
<dbReference type="PANTHER" id="PTHR32071:SF113">
    <property type="entry name" value="ALGINATE BIOSYNTHESIS TRANSCRIPTIONAL REGULATORY PROTEIN ALGB"/>
    <property type="match status" value="1"/>
</dbReference>
<reference evidence="10" key="1">
    <citation type="journal article" date="2019" name="Int. J. Syst. Evol. Microbiol.">
        <title>The Global Catalogue of Microorganisms (GCM) 10K type strain sequencing project: providing services to taxonomists for standard genome sequencing and annotation.</title>
        <authorList>
            <consortium name="The Broad Institute Genomics Platform"/>
            <consortium name="The Broad Institute Genome Sequencing Center for Infectious Disease"/>
            <person name="Wu L."/>
            <person name="Ma J."/>
        </authorList>
    </citation>
    <scope>NUCLEOTIDE SEQUENCE [LARGE SCALE GENOMIC DNA]</scope>
    <source>
        <strain evidence="10">JCM 16704</strain>
    </source>
</reference>
<keyword evidence="2" id="KW-0067">ATP-binding</keyword>
<dbReference type="Gene3D" id="1.10.8.60">
    <property type="match status" value="1"/>
</dbReference>
<dbReference type="SUPFAM" id="SSF52540">
    <property type="entry name" value="P-loop containing nucleoside triphosphate hydrolases"/>
    <property type="match status" value="1"/>
</dbReference>
<feature type="domain" description="Sigma-54 factor interaction" evidence="7">
    <location>
        <begin position="157"/>
        <end position="386"/>
    </location>
</feature>
<dbReference type="Gene3D" id="1.10.10.60">
    <property type="entry name" value="Homeodomain-like"/>
    <property type="match status" value="1"/>
</dbReference>
<feature type="modified residue" description="4-aspartylphosphate" evidence="6">
    <location>
        <position position="69"/>
    </location>
</feature>
<dbReference type="Pfam" id="PF00072">
    <property type="entry name" value="Response_reg"/>
    <property type="match status" value="1"/>
</dbReference>
<dbReference type="InterPro" id="IPR002078">
    <property type="entry name" value="Sigma_54_int"/>
</dbReference>
<protein>
    <submittedName>
        <fullName evidence="9">Sigma-54 dependent transcriptional regulator</fullName>
    </submittedName>
</protein>
<dbReference type="InterPro" id="IPR025943">
    <property type="entry name" value="Sigma_54_int_dom_ATP-bd_2"/>
</dbReference>
<proteinExistence type="predicted"/>
<evidence type="ECO:0000259" key="7">
    <source>
        <dbReference type="PROSITE" id="PS50045"/>
    </source>
</evidence>
<evidence type="ECO:0000256" key="1">
    <source>
        <dbReference type="ARBA" id="ARBA00022741"/>
    </source>
</evidence>
<dbReference type="SMART" id="SM00448">
    <property type="entry name" value="REC"/>
    <property type="match status" value="1"/>
</dbReference>
<dbReference type="EMBL" id="BAAAZI010000009">
    <property type="protein sequence ID" value="GAA4141770.1"/>
    <property type="molecule type" value="Genomic_DNA"/>
</dbReference>
<keyword evidence="10" id="KW-1185">Reference proteome</keyword>
<dbReference type="CDD" id="cd00156">
    <property type="entry name" value="REC"/>
    <property type="match status" value="1"/>
</dbReference>
<dbReference type="InterPro" id="IPR011006">
    <property type="entry name" value="CheY-like_superfamily"/>
</dbReference>
<dbReference type="PROSITE" id="PS00688">
    <property type="entry name" value="SIGMA54_INTERACT_3"/>
    <property type="match status" value="1"/>
</dbReference>
<dbReference type="Pfam" id="PF02954">
    <property type="entry name" value="HTH_8"/>
    <property type="match status" value="1"/>
</dbReference>
<dbReference type="InterPro" id="IPR001789">
    <property type="entry name" value="Sig_transdc_resp-reg_receiver"/>
</dbReference>
<evidence type="ECO:0000256" key="2">
    <source>
        <dbReference type="ARBA" id="ARBA00022840"/>
    </source>
</evidence>
<dbReference type="InterPro" id="IPR009057">
    <property type="entry name" value="Homeodomain-like_sf"/>
</dbReference>
<feature type="domain" description="Response regulatory" evidence="8">
    <location>
        <begin position="20"/>
        <end position="139"/>
    </location>
</feature>